<accession>A0A939FQJ3</accession>
<dbReference type="Proteomes" id="UP000664781">
    <property type="component" value="Unassembled WGS sequence"/>
</dbReference>
<keyword evidence="4" id="KW-1185">Reference proteome</keyword>
<sequence>MPCLPCISRLGRAACAAALAASTVLALPAPTAGAVPAASPEQPVSALLTRLRALYRQAEEATDSYTATGKKLKKQRAEAERLTRELSDARLALEEEREAAGRIAREQYRGARSFSPCLQFLLGADPRQAVERGHAIAIAAERRAGTVERLRSGEQRAAALASRARDALNAQQTLAAAHKRHRDRARQQLGEVERLLASVTSEQLAELRRLERRA</sequence>
<keyword evidence="2" id="KW-0732">Signal</keyword>
<protein>
    <recommendedName>
        <fullName evidence="5">NlpC/P60 domain-containing protein</fullName>
    </recommendedName>
</protein>
<comment type="caution">
    <text evidence="3">The sequence shown here is derived from an EMBL/GenBank/DDBJ whole genome shotgun (WGS) entry which is preliminary data.</text>
</comment>
<dbReference type="AlphaFoldDB" id="A0A939FQJ3"/>
<reference evidence="3" key="1">
    <citation type="submission" date="2021-03" db="EMBL/GenBank/DDBJ databases">
        <title>Streptomyces strains.</title>
        <authorList>
            <person name="Lund M.B."/>
            <person name="Toerring T."/>
        </authorList>
    </citation>
    <scope>NUCLEOTIDE SEQUENCE</scope>
    <source>
        <strain evidence="3">JCM 4242</strain>
    </source>
</reference>
<dbReference type="RefSeq" id="WP_086573045.1">
    <property type="nucleotide sequence ID" value="NZ_JAFMOF010000003.1"/>
</dbReference>
<organism evidence="3 4">
    <name type="scientific">Streptomyces triculaminicus</name>
    <dbReference type="NCBI Taxonomy" id="2816232"/>
    <lineage>
        <taxon>Bacteria</taxon>
        <taxon>Bacillati</taxon>
        <taxon>Actinomycetota</taxon>
        <taxon>Actinomycetes</taxon>
        <taxon>Kitasatosporales</taxon>
        <taxon>Streptomycetaceae</taxon>
        <taxon>Streptomyces</taxon>
    </lineage>
</organism>
<evidence type="ECO:0000313" key="3">
    <source>
        <dbReference type="EMBL" id="MBO0655054.1"/>
    </source>
</evidence>
<gene>
    <name evidence="3" type="ORF">J1792_20405</name>
</gene>
<evidence type="ECO:0000313" key="4">
    <source>
        <dbReference type="Proteomes" id="UP000664781"/>
    </source>
</evidence>
<evidence type="ECO:0000256" key="2">
    <source>
        <dbReference type="SAM" id="SignalP"/>
    </source>
</evidence>
<feature type="signal peptide" evidence="2">
    <location>
        <begin position="1"/>
        <end position="26"/>
    </location>
</feature>
<feature type="coiled-coil region" evidence="1">
    <location>
        <begin position="65"/>
        <end position="99"/>
    </location>
</feature>
<feature type="chain" id="PRO_5038932637" description="NlpC/P60 domain-containing protein" evidence="2">
    <location>
        <begin position="27"/>
        <end position="214"/>
    </location>
</feature>
<evidence type="ECO:0000256" key="1">
    <source>
        <dbReference type="SAM" id="Coils"/>
    </source>
</evidence>
<proteinExistence type="predicted"/>
<keyword evidence="1" id="KW-0175">Coiled coil</keyword>
<evidence type="ECO:0008006" key="5">
    <source>
        <dbReference type="Google" id="ProtNLM"/>
    </source>
</evidence>
<name>A0A939FQJ3_9ACTN</name>
<dbReference type="EMBL" id="JAFMOF010000003">
    <property type="protein sequence ID" value="MBO0655054.1"/>
    <property type="molecule type" value="Genomic_DNA"/>
</dbReference>